<organism evidence="1 2">
    <name type="scientific">Daphnia magna</name>
    <dbReference type="NCBI Taxonomy" id="35525"/>
    <lineage>
        <taxon>Eukaryota</taxon>
        <taxon>Metazoa</taxon>
        <taxon>Ecdysozoa</taxon>
        <taxon>Arthropoda</taxon>
        <taxon>Crustacea</taxon>
        <taxon>Branchiopoda</taxon>
        <taxon>Diplostraca</taxon>
        <taxon>Cladocera</taxon>
        <taxon>Anomopoda</taxon>
        <taxon>Daphniidae</taxon>
        <taxon>Daphnia</taxon>
    </lineage>
</organism>
<dbReference type="EMBL" id="LRGB01001265">
    <property type="protein sequence ID" value="KZS13145.1"/>
    <property type="molecule type" value="Genomic_DNA"/>
</dbReference>
<dbReference type="AlphaFoldDB" id="A0A0P5SI64"/>
<name>A0A0P5SI64_9CRUS</name>
<protein>
    <submittedName>
        <fullName evidence="1">Uncharacterized protein</fullName>
    </submittedName>
</protein>
<gene>
    <name evidence="1" type="ORF">APZ42_021789</name>
</gene>
<proteinExistence type="predicted"/>
<evidence type="ECO:0000313" key="1">
    <source>
        <dbReference type="EMBL" id="KZS13145.1"/>
    </source>
</evidence>
<accession>A0A0P5SI64</accession>
<dbReference type="Proteomes" id="UP000076858">
    <property type="component" value="Unassembled WGS sequence"/>
</dbReference>
<sequence>MFNLSSGPLFGHSKSSICKIFSCRLVFPSFSRAVQTCKIIMRAIQHGVAKQVQTCDIHKHSAIEMCEREYRCKRRPF</sequence>
<evidence type="ECO:0000313" key="2">
    <source>
        <dbReference type="Proteomes" id="UP000076858"/>
    </source>
</evidence>
<keyword evidence="2" id="KW-1185">Reference proteome</keyword>
<comment type="caution">
    <text evidence="1">The sequence shown here is derived from an EMBL/GenBank/DDBJ whole genome shotgun (WGS) entry which is preliminary data.</text>
</comment>
<reference evidence="1 2" key="1">
    <citation type="submission" date="2016-03" db="EMBL/GenBank/DDBJ databases">
        <title>EvidentialGene: Evidence-directed Construction of Genes on Genomes.</title>
        <authorList>
            <person name="Gilbert D.G."/>
            <person name="Choi J.-H."/>
            <person name="Mockaitis K."/>
            <person name="Colbourne J."/>
            <person name="Pfrender M."/>
        </authorList>
    </citation>
    <scope>NUCLEOTIDE SEQUENCE [LARGE SCALE GENOMIC DNA]</scope>
    <source>
        <strain evidence="1 2">Xinb3</strain>
        <tissue evidence="1">Complete organism</tissue>
    </source>
</reference>